<dbReference type="GO" id="GO:0016301">
    <property type="term" value="F:kinase activity"/>
    <property type="evidence" value="ECO:0007669"/>
    <property type="project" value="UniProtKB-KW"/>
</dbReference>
<dbReference type="CDD" id="cd01918">
    <property type="entry name" value="HprK_C"/>
    <property type="match status" value="1"/>
</dbReference>
<gene>
    <name evidence="2" type="ORF">ACFPPC_28485</name>
</gene>
<evidence type="ECO:0000259" key="1">
    <source>
        <dbReference type="Pfam" id="PF07475"/>
    </source>
</evidence>
<dbReference type="SUPFAM" id="SSF53795">
    <property type="entry name" value="PEP carboxykinase-like"/>
    <property type="match status" value="1"/>
</dbReference>
<dbReference type="Gene3D" id="3.40.50.300">
    <property type="entry name" value="P-loop containing nucleotide triphosphate hydrolases"/>
    <property type="match status" value="1"/>
</dbReference>
<keyword evidence="2" id="KW-0418">Kinase</keyword>
<dbReference type="EMBL" id="JBHSLV010000072">
    <property type="protein sequence ID" value="MFC5396588.1"/>
    <property type="molecule type" value="Genomic_DNA"/>
</dbReference>
<dbReference type="RefSeq" id="WP_291673558.1">
    <property type="nucleotide sequence ID" value="NZ_JBHSLV010000072.1"/>
</dbReference>
<accession>A0ABW0HH44</accession>
<comment type="caution">
    <text evidence="2">The sequence shown here is derived from an EMBL/GenBank/DDBJ whole genome shotgun (WGS) entry which is preliminary data.</text>
</comment>
<reference evidence="3" key="1">
    <citation type="journal article" date="2019" name="Int. J. Syst. Evol. Microbiol.">
        <title>The Global Catalogue of Microorganisms (GCM) 10K type strain sequencing project: providing services to taxonomists for standard genome sequencing and annotation.</title>
        <authorList>
            <consortium name="The Broad Institute Genomics Platform"/>
            <consortium name="The Broad Institute Genome Sequencing Center for Infectious Disease"/>
            <person name="Wu L."/>
            <person name="Ma J."/>
        </authorList>
    </citation>
    <scope>NUCLEOTIDE SEQUENCE [LARGE SCALE GENOMIC DNA]</scope>
    <source>
        <strain evidence="3">CGMCC 1.16326</strain>
    </source>
</reference>
<dbReference type="InterPro" id="IPR027417">
    <property type="entry name" value="P-loop_NTPase"/>
</dbReference>
<proteinExistence type="predicted"/>
<keyword evidence="2" id="KW-0808">Transferase</keyword>
<keyword evidence="3" id="KW-1185">Reference proteome</keyword>
<dbReference type="Pfam" id="PF07475">
    <property type="entry name" value="Hpr_kinase_C"/>
    <property type="match status" value="1"/>
</dbReference>
<name>A0ABW0HH44_9HYPH</name>
<protein>
    <submittedName>
        <fullName evidence="2">HPr kinase/phosphorylase</fullName>
    </submittedName>
</protein>
<evidence type="ECO:0000313" key="3">
    <source>
        <dbReference type="Proteomes" id="UP001596104"/>
    </source>
</evidence>
<feature type="domain" description="HPr kinase/phosphorylase C-terminal" evidence="1">
    <location>
        <begin position="7"/>
        <end position="85"/>
    </location>
</feature>
<organism evidence="2 3">
    <name type="scientific">Bosea vestrisii</name>
    <dbReference type="NCBI Taxonomy" id="151416"/>
    <lineage>
        <taxon>Bacteria</taxon>
        <taxon>Pseudomonadati</taxon>
        <taxon>Pseudomonadota</taxon>
        <taxon>Alphaproteobacteria</taxon>
        <taxon>Hyphomicrobiales</taxon>
        <taxon>Boseaceae</taxon>
        <taxon>Bosea</taxon>
    </lineage>
</organism>
<dbReference type="InterPro" id="IPR011104">
    <property type="entry name" value="Hpr_kin/Pase_C"/>
</dbReference>
<sequence>MTTTPPLRLHASAVVVGEAGILIRGASGAGKSSLALALIGAAQAQGRFARLIADDRTEIVVRAGRLLASPVPPIEGLVERRGLGLTPEPHLAAAVLRLVIDCGTEPERMPEPEALVGTIAGVTLPRLSLLPRPGDERLILTALALFAGSD</sequence>
<dbReference type="Proteomes" id="UP001596104">
    <property type="component" value="Unassembled WGS sequence"/>
</dbReference>
<evidence type="ECO:0000313" key="2">
    <source>
        <dbReference type="EMBL" id="MFC5396588.1"/>
    </source>
</evidence>